<organism evidence="6 7">
    <name type="scientific">Micractinium conductrix</name>
    <dbReference type="NCBI Taxonomy" id="554055"/>
    <lineage>
        <taxon>Eukaryota</taxon>
        <taxon>Viridiplantae</taxon>
        <taxon>Chlorophyta</taxon>
        <taxon>core chlorophytes</taxon>
        <taxon>Trebouxiophyceae</taxon>
        <taxon>Chlorellales</taxon>
        <taxon>Chlorellaceae</taxon>
        <taxon>Chlorella clade</taxon>
        <taxon>Micractinium</taxon>
    </lineage>
</organism>
<gene>
    <name evidence="6" type="ORF">C2E20_2161</name>
</gene>
<evidence type="ECO:0000313" key="7">
    <source>
        <dbReference type="Proteomes" id="UP000239649"/>
    </source>
</evidence>
<dbReference type="InterPro" id="IPR057264">
    <property type="entry name" value="Ribosomal_uL24_C"/>
</dbReference>
<dbReference type="OrthoDB" id="359154at2759"/>
<dbReference type="GO" id="GO:0003723">
    <property type="term" value="F:RNA binding"/>
    <property type="evidence" value="ECO:0007669"/>
    <property type="project" value="InterPro"/>
</dbReference>
<reference evidence="6 7" key="1">
    <citation type="journal article" date="2018" name="Plant J.">
        <title>Genome sequences of Chlorella sorokiniana UTEX 1602 and Micractinium conductrix SAG 241.80: implications to maltose excretion by a green alga.</title>
        <authorList>
            <person name="Arriola M.B."/>
            <person name="Velmurugan N."/>
            <person name="Zhang Y."/>
            <person name="Plunkett M.H."/>
            <person name="Hondzo H."/>
            <person name="Barney B.M."/>
        </authorList>
    </citation>
    <scope>NUCLEOTIDE SEQUENCE [LARGE SCALE GENOMIC DNA]</scope>
    <source>
        <strain evidence="6 7">SAG 241.80</strain>
    </source>
</reference>
<evidence type="ECO:0000256" key="1">
    <source>
        <dbReference type="ARBA" id="ARBA00010618"/>
    </source>
</evidence>
<keyword evidence="7" id="KW-1185">Reference proteome</keyword>
<dbReference type="Pfam" id="PF00467">
    <property type="entry name" value="KOW"/>
    <property type="match status" value="1"/>
</dbReference>
<dbReference type="HAMAP" id="MF_01326_B">
    <property type="entry name" value="Ribosomal_uL24_B"/>
    <property type="match status" value="1"/>
</dbReference>
<dbReference type="SUPFAM" id="SSF50104">
    <property type="entry name" value="Translation proteins SH3-like domain"/>
    <property type="match status" value="1"/>
</dbReference>
<dbReference type="GO" id="GO:1990904">
    <property type="term" value="C:ribonucleoprotein complex"/>
    <property type="evidence" value="ECO:0007669"/>
    <property type="project" value="UniProtKB-KW"/>
</dbReference>
<evidence type="ECO:0000313" key="6">
    <source>
        <dbReference type="EMBL" id="PSC74367.1"/>
    </source>
</evidence>
<sequence length="187" mass="19962">MAQQAAAMAAAALSVRAPFVGSTRPFAAAPAPRASMPARGLVIRAAIVGPGKKWEHMDLNANGKPQRFQMHIRLGDTVKVIAGSDKGTVGTIVALNTKHGMVTVEGVNIKTKHVKPTAAGEEGQILKKEFPVHHSNVAVYSTAQQTHSRVGFKMVDGKKVRFLKKTGEVLPERIPERKPAASDSSEK</sequence>
<dbReference type="Pfam" id="PF17136">
    <property type="entry name" value="ribosomal_L24"/>
    <property type="match status" value="1"/>
</dbReference>
<comment type="similarity">
    <text evidence="1 4">Belongs to the universal ribosomal protein uL24 family.</text>
</comment>
<dbReference type="InterPro" id="IPR003256">
    <property type="entry name" value="Ribosomal_uL24"/>
</dbReference>
<dbReference type="InterPro" id="IPR014722">
    <property type="entry name" value="Rib_uL2_dom2"/>
</dbReference>
<evidence type="ECO:0000256" key="4">
    <source>
        <dbReference type="RuleBase" id="RU003477"/>
    </source>
</evidence>
<dbReference type="SMART" id="SM00739">
    <property type="entry name" value="KOW"/>
    <property type="match status" value="1"/>
</dbReference>
<dbReference type="Proteomes" id="UP000239649">
    <property type="component" value="Unassembled WGS sequence"/>
</dbReference>
<evidence type="ECO:0000256" key="3">
    <source>
        <dbReference type="ARBA" id="ARBA00023274"/>
    </source>
</evidence>
<feature type="domain" description="KOW" evidence="5">
    <location>
        <begin position="71"/>
        <end position="98"/>
    </location>
</feature>
<name>A0A2P6VJX6_9CHLO</name>
<dbReference type="PANTHER" id="PTHR12903">
    <property type="entry name" value="MITOCHONDRIAL RIBOSOMAL PROTEIN L24"/>
    <property type="match status" value="1"/>
</dbReference>
<keyword evidence="2 4" id="KW-0689">Ribosomal protein</keyword>
<evidence type="ECO:0000259" key="5">
    <source>
        <dbReference type="SMART" id="SM00739"/>
    </source>
</evidence>
<dbReference type="GO" id="GO:0006412">
    <property type="term" value="P:translation"/>
    <property type="evidence" value="ECO:0007669"/>
    <property type="project" value="InterPro"/>
</dbReference>
<dbReference type="InterPro" id="IPR041988">
    <property type="entry name" value="Ribosomal_uL24_KOW"/>
</dbReference>
<accession>A0A2P6VJX6</accession>
<dbReference type="InterPro" id="IPR008991">
    <property type="entry name" value="Translation_prot_SH3-like_sf"/>
</dbReference>
<dbReference type="InterPro" id="IPR005825">
    <property type="entry name" value="Ribosomal_uL24_CS"/>
</dbReference>
<dbReference type="Gene3D" id="2.30.30.30">
    <property type="match status" value="1"/>
</dbReference>
<dbReference type="AlphaFoldDB" id="A0A2P6VJX6"/>
<dbReference type="GO" id="GO:0005840">
    <property type="term" value="C:ribosome"/>
    <property type="evidence" value="ECO:0007669"/>
    <property type="project" value="UniProtKB-KW"/>
</dbReference>
<dbReference type="NCBIfam" id="TIGR01079">
    <property type="entry name" value="rplX_bact"/>
    <property type="match status" value="1"/>
</dbReference>
<dbReference type="EMBL" id="LHPF02000004">
    <property type="protein sequence ID" value="PSC74367.1"/>
    <property type="molecule type" value="Genomic_DNA"/>
</dbReference>
<dbReference type="CDD" id="cd06089">
    <property type="entry name" value="KOW_RPL26"/>
    <property type="match status" value="1"/>
</dbReference>
<comment type="caution">
    <text evidence="6">The sequence shown here is derived from an EMBL/GenBank/DDBJ whole genome shotgun (WGS) entry which is preliminary data.</text>
</comment>
<protein>
    <submittedName>
        <fullName evidence="6">50S ribosomal L24</fullName>
    </submittedName>
</protein>
<dbReference type="GO" id="GO:0003735">
    <property type="term" value="F:structural constituent of ribosome"/>
    <property type="evidence" value="ECO:0007669"/>
    <property type="project" value="InterPro"/>
</dbReference>
<keyword evidence="3 4" id="KW-0687">Ribonucleoprotein</keyword>
<evidence type="ECO:0000256" key="2">
    <source>
        <dbReference type="ARBA" id="ARBA00022980"/>
    </source>
</evidence>
<dbReference type="InterPro" id="IPR005824">
    <property type="entry name" value="KOW"/>
</dbReference>
<dbReference type="STRING" id="554055.A0A2P6VJX6"/>
<proteinExistence type="inferred from homology"/>
<dbReference type="PROSITE" id="PS01108">
    <property type="entry name" value="RIBOSOMAL_L24"/>
    <property type="match status" value="1"/>
</dbReference>